<protein>
    <submittedName>
        <fullName evidence="1">Nucleotide-binding protein implicated in inhibition of septum formation</fullName>
    </submittedName>
</protein>
<gene>
    <name evidence="1" type="ORF">MTY_1579</name>
</gene>
<dbReference type="Proteomes" id="UP000063718">
    <property type="component" value="Unassembled WGS sequence"/>
</dbReference>
<proteinExistence type="predicted"/>
<dbReference type="EMBL" id="DF238840">
    <property type="protein sequence ID" value="GAF26240.1"/>
    <property type="molecule type" value="Genomic_DNA"/>
</dbReference>
<organism evidence="1">
    <name type="scientific">Moorella thermoacetica Y72</name>
    <dbReference type="NCBI Taxonomy" id="1325331"/>
    <lineage>
        <taxon>Bacteria</taxon>
        <taxon>Bacillati</taxon>
        <taxon>Bacillota</taxon>
        <taxon>Clostridia</taxon>
        <taxon>Neomoorellales</taxon>
        <taxon>Neomoorellaceae</taxon>
        <taxon>Neomoorella</taxon>
    </lineage>
</organism>
<reference evidence="1" key="1">
    <citation type="journal article" date="2014" name="Gene">
        <title>Genome-guided analysis of transformation efficiency and carbon dioxide assimilation by Moorella thermoacetica Y72.</title>
        <authorList>
            <person name="Tsukahara K."/>
            <person name="Kita A."/>
            <person name="Nakashimada Y."/>
            <person name="Hoshino T."/>
            <person name="Murakami K."/>
        </authorList>
    </citation>
    <scope>NUCLEOTIDE SEQUENCE [LARGE SCALE GENOMIC DNA]</scope>
    <source>
        <strain evidence="1">Y72</strain>
    </source>
</reference>
<dbReference type="AlphaFoldDB" id="A0A0S6UFQ9"/>
<sequence>MAYLEAALAGKIASMPACRRQKGACQGQAGQL</sequence>
<name>A0A0S6UFQ9_NEOTH</name>
<evidence type="ECO:0000313" key="1">
    <source>
        <dbReference type="EMBL" id="GAF26240.1"/>
    </source>
</evidence>
<accession>A0A0S6UFQ9</accession>